<evidence type="ECO:0000256" key="6">
    <source>
        <dbReference type="ARBA" id="ARBA00022989"/>
    </source>
</evidence>
<protein>
    <recommendedName>
        <fullName evidence="9">TRAP transporter small permease protein</fullName>
    </recommendedName>
</protein>
<evidence type="ECO:0000256" key="8">
    <source>
        <dbReference type="ARBA" id="ARBA00038436"/>
    </source>
</evidence>
<dbReference type="STRING" id="74031.SAMN04488077_10780"/>
<dbReference type="PANTHER" id="PTHR35011">
    <property type="entry name" value="2,3-DIKETO-L-GULONATE TRAP TRANSPORTER SMALL PERMEASE PROTEIN YIAM"/>
    <property type="match status" value="1"/>
</dbReference>
<feature type="transmembrane region" description="Helical" evidence="9">
    <location>
        <begin position="135"/>
        <end position="156"/>
    </location>
</feature>
<dbReference type="OrthoDB" id="6116361at2"/>
<comment type="similarity">
    <text evidence="8 9">Belongs to the TRAP transporter small permease family.</text>
</comment>
<reference evidence="12" key="1">
    <citation type="submission" date="2015-07" db="EMBL/GenBank/DDBJ databases">
        <title>Draft Genome Sequence of Roseovarius tolerans EL-164, a producer of N-Acylated Alanine Methyl Esters (NAMEs).</title>
        <authorList>
            <person name="Voget S."/>
            <person name="Bruns H."/>
            <person name="Wagner-Doebler I."/>
            <person name="Schulz S."/>
            <person name="Daniel R."/>
        </authorList>
    </citation>
    <scope>NUCLEOTIDE SEQUENCE [LARGE SCALE GENOMIC DNA]</scope>
    <source>
        <strain evidence="12">EL-164</strain>
    </source>
</reference>
<organism evidence="11 12">
    <name type="scientific">Roseovarius tolerans</name>
    <dbReference type="NCBI Taxonomy" id="74031"/>
    <lineage>
        <taxon>Bacteria</taxon>
        <taxon>Pseudomonadati</taxon>
        <taxon>Pseudomonadota</taxon>
        <taxon>Alphaproteobacteria</taxon>
        <taxon>Rhodobacterales</taxon>
        <taxon>Roseobacteraceae</taxon>
        <taxon>Roseovarius</taxon>
    </lineage>
</organism>
<keyword evidence="5 9" id="KW-0812">Transmembrane</keyword>
<comment type="caution">
    <text evidence="11">The sequence shown here is derived from an EMBL/GenBank/DDBJ whole genome shotgun (WGS) entry which is preliminary data.</text>
</comment>
<keyword evidence="6 9" id="KW-1133">Transmembrane helix</keyword>
<evidence type="ECO:0000256" key="2">
    <source>
        <dbReference type="ARBA" id="ARBA00022448"/>
    </source>
</evidence>
<feature type="transmembrane region" description="Helical" evidence="9">
    <location>
        <begin position="65"/>
        <end position="85"/>
    </location>
</feature>
<comment type="subcellular location">
    <subcellularLocation>
        <location evidence="1 9">Cell inner membrane</location>
        <topology evidence="1 9">Multi-pass membrane protein</topology>
    </subcellularLocation>
</comment>
<keyword evidence="7 9" id="KW-0472">Membrane</keyword>
<evidence type="ECO:0000256" key="5">
    <source>
        <dbReference type="ARBA" id="ARBA00022692"/>
    </source>
</evidence>
<comment type="caution">
    <text evidence="9">Lacks conserved residue(s) required for the propagation of feature annotation.</text>
</comment>
<evidence type="ECO:0000256" key="4">
    <source>
        <dbReference type="ARBA" id="ARBA00022519"/>
    </source>
</evidence>
<evidence type="ECO:0000256" key="1">
    <source>
        <dbReference type="ARBA" id="ARBA00004429"/>
    </source>
</evidence>
<sequence>MTGWFQGTGEIFSALASGDSWMLSEAMRAPAVWPLGLIAMLVVAVGFLILYRVVPWAERNFEQSLMVISYLAIGGIIFVEVFRRFVLSQQAPWSTTLPPFLFLIMTWFGCSYNVKLRTHLAFAEFRTAMPRAGQMGCLMLDAVLWIGFSWVVVVTSTKVVANSAANFQIMLGTDDIMQWWFLLSVPLAFTTLVARVIENLLRDIANFRRGDTLITQAVIGGD</sequence>
<keyword evidence="3" id="KW-1003">Cell membrane</keyword>
<dbReference type="InterPro" id="IPR055348">
    <property type="entry name" value="DctQ"/>
</dbReference>
<keyword evidence="12" id="KW-1185">Reference proteome</keyword>
<comment type="function">
    <text evidence="9">Part of the tripartite ATP-independent periplasmic (TRAP) transport system.</text>
</comment>
<dbReference type="Pfam" id="PF04290">
    <property type="entry name" value="DctQ"/>
    <property type="match status" value="1"/>
</dbReference>
<gene>
    <name evidence="11" type="ORF">ROTO_26220</name>
</gene>
<feature type="transmembrane region" description="Helical" evidence="9">
    <location>
        <begin position="176"/>
        <end position="197"/>
    </location>
</feature>
<proteinExistence type="inferred from homology"/>
<dbReference type="AlphaFoldDB" id="A0A0L6CSZ8"/>
<dbReference type="GO" id="GO:0022857">
    <property type="term" value="F:transmembrane transporter activity"/>
    <property type="evidence" value="ECO:0007669"/>
    <property type="project" value="UniProtKB-UniRule"/>
</dbReference>
<dbReference type="Proteomes" id="UP000037046">
    <property type="component" value="Unassembled WGS sequence"/>
</dbReference>
<feature type="transmembrane region" description="Helical" evidence="9">
    <location>
        <begin position="97"/>
        <end position="114"/>
    </location>
</feature>
<dbReference type="GO" id="GO:0015740">
    <property type="term" value="P:C4-dicarboxylate transport"/>
    <property type="evidence" value="ECO:0007669"/>
    <property type="project" value="TreeGrafter"/>
</dbReference>
<dbReference type="PATRIC" id="fig|74031.6.peg.2674"/>
<evidence type="ECO:0000259" key="10">
    <source>
        <dbReference type="Pfam" id="PF04290"/>
    </source>
</evidence>
<evidence type="ECO:0000313" key="11">
    <source>
        <dbReference type="EMBL" id="KNX40805.1"/>
    </source>
</evidence>
<dbReference type="RefSeq" id="WP_050663488.1">
    <property type="nucleotide sequence ID" value="NZ_CP118494.1"/>
</dbReference>
<dbReference type="GO" id="GO:0005886">
    <property type="term" value="C:plasma membrane"/>
    <property type="evidence" value="ECO:0007669"/>
    <property type="project" value="UniProtKB-SubCell"/>
</dbReference>
<comment type="subunit">
    <text evidence="9">The complex comprises the extracytoplasmic solute receptor protein and the two transmembrane proteins.</text>
</comment>
<name>A0A0L6CSZ8_9RHOB</name>
<keyword evidence="4 9" id="KW-0997">Cell inner membrane</keyword>
<evidence type="ECO:0000256" key="3">
    <source>
        <dbReference type="ARBA" id="ARBA00022475"/>
    </source>
</evidence>
<keyword evidence="2 9" id="KW-0813">Transport</keyword>
<evidence type="ECO:0000313" key="12">
    <source>
        <dbReference type="Proteomes" id="UP000037046"/>
    </source>
</evidence>
<feature type="transmembrane region" description="Helical" evidence="9">
    <location>
        <begin position="31"/>
        <end position="53"/>
    </location>
</feature>
<accession>A0A0L6CSZ8</accession>
<evidence type="ECO:0000256" key="7">
    <source>
        <dbReference type="ARBA" id="ARBA00023136"/>
    </source>
</evidence>
<evidence type="ECO:0000256" key="9">
    <source>
        <dbReference type="RuleBase" id="RU369079"/>
    </source>
</evidence>
<dbReference type="InterPro" id="IPR007387">
    <property type="entry name" value="TRAP_DctQ"/>
</dbReference>
<dbReference type="EMBL" id="LGVV01000039">
    <property type="protein sequence ID" value="KNX40805.1"/>
    <property type="molecule type" value="Genomic_DNA"/>
</dbReference>
<feature type="domain" description="Tripartite ATP-independent periplasmic transporters DctQ component" evidence="10">
    <location>
        <begin position="75"/>
        <end position="205"/>
    </location>
</feature>
<dbReference type="PANTHER" id="PTHR35011:SF2">
    <property type="entry name" value="2,3-DIKETO-L-GULONATE TRAP TRANSPORTER SMALL PERMEASE PROTEIN YIAM"/>
    <property type="match status" value="1"/>
</dbReference>